<dbReference type="Proteomes" id="UP001185069">
    <property type="component" value="Unassembled WGS sequence"/>
</dbReference>
<dbReference type="EMBL" id="JAVDQF010000001">
    <property type="protein sequence ID" value="MDR6268405.1"/>
    <property type="molecule type" value="Genomic_DNA"/>
</dbReference>
<feature type="region of interest" description="Disordered" evidence="1">
    <location>
        <begin position="1"/>
        <end position="29"/>
    </location>
</feature>
<feature type="compositionally biased region" description="Basic residues" evidence="1">
    <location>
        <begin position="1"/>
        <end position="18"/>
    </location>
</feature>
<organism evidence="2 3">
    <name type="scientific">Arthrobacter russicus</name>
    <dbReference type="NCBI Taxonomy" id="172040"/>
    <lineage>
        <taxon>Bacteria</taxon>
        <taxon>Bacillati</taxon>
        <taxon>Actinomycetota</taxon>
        <taxon>Actinomycetes</taxon>
        <taxon>Micrococcales</taxon>
        <taxon>Micrococcaceae</taxon>
        <taxon>Arthrobacter</taxon>
    </lineage>
</organism>
<accession>A0ABU1J8E2</accession>
<evidence type="ECO:0000256" key="1">
    <source>
        <dbReference type="SAM" id="MobiDB-lite"/>
    </source>
</evidence>
<reference evidence="2 3" key="1">
    <citation type="submission" date="2023-07" db="EMBL/GenBank/DDBJ databases">
        <title>Sequencing the genomes of 1000 actinobacteria strains.</title>
        <authorList>
            <person name="Klenk H.-P."/>
        </authorList>
    </citation>
    <scope>NUCLEOTIDE SEQUENCE [LARGE SCALE GENOMIC DNA]</scope>
    <source>
        <strain evidence="2 3">DSM 14555</strain>
    </source>
</reference>
<comment type="caution">
    <text evidence="2">The sequence shown here is derived from an EMBL/GenBank/DDBJ whole genome shotgun (WGS) entry which is preliminary data.</text>
</comment>
<dbReference type="RefSeq" id="WP_309796056.1">
    <property type="nucleotide sequence ID" value="NZ_BAAAHY010000006.1"/>
</dbReference>
<name>A0ABU1J8E2_9MICC</name>
<evidence type="ECO:0000313" key="2">
    <source>
        <dbReference type="EMBL" id="MDR6268405.1"/>
    </source>
</evidence>
<keyword evidence="3" id="KW-1185">Reference proteome</keyword>
<gene>
    <name evidence="2" type="ORF">JOE69_000643</name>
</gene>
<protein>
    <recommendedName>
        <fullName evidence="4">ATP/GTP-binding protein</fullName>
    </recommendedName>
</protein>
<evidence type="ECO:0000313" key="3">
    <source>
        <dbReference type="Proteomes" id="UP001185069"/>
    </source>
</evidence>
<proteinExistence type="predicted"/>
<evidence type="ECO:0008006" key="4">
    <source>
        <dbReference type="Google" id="ProtNLM"/>
    </source>
</evidence>
<sequence>MPRSNRPRSHGAARKRAGAGRGAKPEPQELDVDRVFAGAARVESAGDGEWMVRQISAAQARKEYLCPGCGNKVLTGSPHLVVWREDWIFGEADAIAGRRHWHTACWRGRSYRSR</sequence>